<dbReference type="InterPro" id="IPR000477">
    <property type="entry name" value="RT_dom"/>
</dbReference>
<dbReference type="InterPro" id="IPR036397">
    <property type="entry name" value="RNaseH_sf"/>
</dbReference>
<dbReference type="SUPFAM" id="SSF56219">
    <property type="entry name" value="DNase I-like"/>
    <property type="match status" value="1"/>
</dbReference>
<gene>
    <name evidence="7" type="ORF">FSB_LOCUS15467</name>
</gene>
<dbReference type="InterPro" id="IPR026960">
    <property type="entry name" value="RVT-Znf"/>
</dbReference>
<dbReference type="InterPro" id="IPR043502">
    <property type="entry name" value="DNA/RNA_pol_sf"/>
</dbReference>
<feature type="domain" description="Protein kinase" evidence="6">
    <location>
        <begin position="1931"/>
        <end position="2250"/>
    </location>
</feature>
<evidence type="ECO:0000256" key="3">
    <source>
        <dbReference type="ARBA" id="ARBA00023157"/>
    </source>
</evidence>
<dbReference type="GO" id="GO:0003676">
    <property type="term" value="F:nucleic acid binding"/>
    <property type="evidence" value="ECO:0007669"/>
    <property type="project" value="InterPro"/>
</dbReference>
<evidence type="ECO:0000256" key="1">
    <source>
        <dbReference type="ARBA" id="ARBA00022536"/>
    </source>
</evidence>
<dbReference type="InterPro" id="IPR001480">
    <property type="entry name" value="Bulb-type_lectin_dom"/>
</dbReference>
<organism evidence="7">
    <name type="scientific">Fagus sylvatica</name>
    <name type="common">Beechnut</name>
    <dbReference type="NCBI Taxonomy" id="28930"/>
    <lineage>
        <taxon>Eukaryota</taxon>
        <taxon>Viridiplantae</taxon>
        <taxon>Streptophyta</taxon>
        <taxon>Embryophyta</taxon>
        <taxon>Tracheophyta</taxon>
        <taxon>Spermatophyta</taxon>
        <taxon>Magnoliopsida</taxon>
        <taxon>eudicotyledons</taxon>
        <taxon>Gunneridae</taxon>
        <taxon>Pentapetalae</taxon>
        <taxon>rosids</taxon>
        <taxon>fabids</taxon>
        <taxon>Fagales</taxon>
        <taxon>Fagaceae</taxon>
        <taxon>Fagus</taxon>
    </lineage>
</organism>
<feature type="compositionally biased region" description="Polar residues" evidence="5">
    <location>
        <begin position="268"/>
        <end position="288"/>
    </location>
</feature>
<name>A0A2N9FKE9_FAGSY</name>
<dbReference type="PROSITE" id="PS01186">
    <property type="entry name" value="EGF_2"/>
    <property type="match status" value="1"/>
</dbReference>
<dbReference type="SUPFAM" id="SSF56112">
    <property type="entry name" value="Protein kinase-like (PK-like)"/>
    <property type="match status" value="1"/>
</dbReference>
<accession>A0A2N9FKE9</accession>
<dbReference type="InterPro" id="IPR051343">
    <property type="entry name" value="G-type_lectin_kinases/EP1-like"/>
</dbReference>
<dbReference type="Gene3D" id="3.30.200.20">
    <property type="entry name" value="Phosphorylase Kinase, domain 1"/>
    <property type="match status" value="1"/>
</dbReference>
<sequence length="2311" mass="260876">MEDIEGLWKSFSLNDQEDDKFDLSSMAHQVKPTLAAKFFTRRTINVEAVARTFKPLWQTKQSFSLQDVGENIVLIEFDDGSDLERVFLGEPWSYDKYLIAFHRVGAGIAIEELPFNRVDFWVQLHNLPILCMKKSVAETMGKSIGEVLRAQTHEEEAGNGRCMRIRVRVDISKPLRRGHRIGLAHGGEGWVSFQYERLPNFCYWCGIPTHGEKDCEDWLNSTEAEKAKAPEYGVWLRASQDRVTRRVQVTVEGRTRGAGNTTGRKMQGPTTTRTSWRAESEQPPSTESDPTDMETTENMAEDNCIADISAKKSVTFEDQLREIDLALNFTPLIPEIIGIAGKEKSIRNEEWMGLGSPTQTTSKAPNSPMGLRSPLGDITNDCSPLTHKPKAGTWKKKARAKGQGSSDLRIFTVAEKRTSDAAFQLEDGEPRWTVQELASMVRVKAPSAVFLTETWSNDDYLEKIRCLLHFSSKLVVHSHNKGGGLVLFWNDEFNLTIKSYSPCHIDAIIREGSANAWRLTGVYGAPETHRRDETWALLRHLNTMFHLPWCCIGDFNEIVKLEEMKGRIPRSDRQMRGFRSALDDCGLMDLRFRGFPYTWCNNRDPPATTWVRLDRAVATIDWLQRFPMSMVEHIDVAKSDHKCIWLDCSPRMIARPKRRPFRFEEAWMADGRCEEVIKQAWEVSQPGTRMFTASQRRRRNYISRLSDERGRWHDSNEEIADLMVEYYNTLFCTSNPTSLNEAVANVPKVVTVDMNNNLIRDFRAEEVEQAIKQMAPSKAPGPDGRLITDNVLVAFETLHHMHNNKLGREGAMALKLDMSKAYDRVEWRYLEVLMERMGFHQKWINLMLECISSVSYSVLINGEPHGNIHPSRGLRQGDPLSPYLFLLCAEGLHSLIKKAESSGDIQGVSLCRGGPKITHLFFADDSLLFIKATTTACDQIQSILGQYERASGQQVNRDKTTIFFSRSIPIPNQNAIKDILNVPIIRQYEKYLGLPSLIGRNKAESFTQIKERVWHKLKGWKEKLLSQAGREVLIKAVAQAIPAYSMSCFRLPIKLCRDLEAMIRRFWWSNNMEQRKINWVSWKKLCEPKKMGGMGFRDLQKFNEALLAKQVWRLINNTSSLFYRVFKAKFFPHCSILDTDSKTRGSYAWQSILKAREVILKGGVWRVGNGKSINIWKHRWLLEDNHRNIISHGPQLLKDCTVDQLIIQPQMEWDHDLLDKLFLPYDAEAIKNIPLSHRAPQDNSLAAPSNDNLQHIWKAVWSLKIPKKCQTFAWRASREALPTRVNLMKRRIPLDPLCENCRNSQEDVLHAVWACPLIQPAWENEAWTLSLRSSQLLDYADLFSKVIETGSSKDAEVFTVITWALWRRRNKLRLHQAVEAIEQVNTKARVYLEEFANNFELPPPKVPPPARIIKWQPPRHNLFKANYDGAVFKETNEAGLGVIIRDRAGRVMASLVQKVRYPQSVESIEAWAAKRAVQFVTEIGLPEAEFEGDSTTITAALNAPYQSLTPYDHLIADAKVLANRLQGHCFTHVPRQGNVVAHSLARMASHINNLELECDTLFQMDETKTKTPVSSSSININLLGGNPSQFSRMHDASCMGDGLPSLSHSSSLYAALSSQVLPFQTPSPTPSVPISHPPTSALFCSLKTAISKPQLMPNHRPQTITFPSPPLSPTPKSGPLTATHPCRSSDKLSLTTNGLIVTNQTGQVLWSTPFLTSKVAAMQLLDTGNLVLVDAGNAKLWESFDYPTDAIVVGQRIPVGKSLESSVSEDDMSLGDYRLEVTDRDVVLQWNRMDYWNLSSNSKALKNSNGTVSWMVMNDTGLYLLGSDGSTGCDSAFNITHEWVLQFAEPFEDCKIPFICRELGLCAAKPLGGICSCPPGFHRQIGGGNCVLENTSLSLPSACNGSQLNSSISYLKLGPGFYHENASGSCYLLENHLGSFSLTRLTPFNNPRLGKNRLSKIKTVKQGQFNSSSSEELEMISIPGLPRRFDYEELAAATENFKTLVGRGGFGTVYRGRQRFLVLEYMNRGSLGSTLFGNGPVLEWRERLEIALGTARGLAYLHSECEHRIIHCDVKPENILLHDNLQVKISDFGLSKLLNPDQSALFTTMRGTRGYLAPEWLTSSAIYDKVDVYSYGMVLLEIVRGRKNCSLQTWSHSTKNSSSEGSASSTSSISELRPIYFPLFALQMHEQRRYLELADPRLEGRVTSEEVEKLVRIALCCVHEDPMLRPTMANVVGMLEGGLALGEPRVESLNFLWFYGRRFTEISRMEGSSELKDLGLYPHKNATSKSATTGSYNSLSYISSDQISGPR</sequence>
<evidence type="ECO:0000256" key="2">
    <source>
        <dbReference type="ARBA" id="ARBA00022729"/>
    </source>
</evidence>
<evidence type="ECO:0000259" key="6">
    <source>
        <dbReference type="PROSITE" id="PS50011"/>
    </source>
</evidence>
<dbReference type="PROSITE" id="PS00108">
    <property type="entry name" value="PROTEIN_KINASE_ST"/>
    <property type="match status" value="1"/>
</dbReference>
<dbReference type="Pfam" id="PF13456">
    <property type="entry name" value="RVT_3"/>
    <property type="match status" value="1"/>
</dbReference>
<dbReference type="SUPFAM" id="SSF53098">
    <property type="entry name" value="Ribonuclease H-like"/>
    <property type="match status" value="1"/>
</dbReference>
<dbReference type="InterPro" id="IPR002156">
    <property type="entry name" value="RNaseH_domain"/>
</dbReference>
<feature type="compositionally biased region" description="Low complexity" evidence="5">
    <location>
        <begin position="254"/>
        <end position="264"/>
    </location>
</feature>
<dbReference type="Pfam" id="PF13966">
    <property type="entry name" value="zf-RVT"/>
    <property type="match status" value="1"/>
</dbReference>
<dbReference type="SUPFAM" id="SSF56672">
    <property type="entry name" value="DNA/RNA polymerases"/>
    <property type="match status" value="1"/>
</dbReference>
<dbReference type="EMBL" id="OIVN01000931">
    <property type="protein sequence ID" value="SPC87585.1"/>
    <property type="molecule type" value="Genomic_DNA"/>
</dbReference>
<dbReference type="InterPro" id="IPR011009">
    <property type="entry name" value="Kinase-like_dom_sf"/>
</dbReference>
<dbReference type="SUPFAM" id="SSF51110">
    <property type="entry name" value="alpha-D-mannose-specific plant lectins"/>
    <property type="match status" value="1"/>
</dbReference>
<reference evidence="7" key="1">
    <citation type="submission" date="2018-02" db="EMBL/GenBank/DDBJ databases">
        <authorList>
            <person name="Cohen D.B."/>
            <person name="Kent A.D."/>
        </authorList>
    </citation>
    <scope>NUCLEOTIDE SEQUENCE</scope>
</reference>
<dbReference type="CDD" id="cd00053">
    <property type="entry name" value="EGF"/>
    <property type="match status" value="1"/>
</dbReference>
<dbReference type="FunFam" id="1.10.510.10:FF:000621">
    <property type="entry name" value="Serine/threonine-protein kinase"/>
    <property type="match status" value="1"/>
</dbReference>
<feature type="region of interest" description="Disordered" evidence="5">
    <location>
        <begin position="1662"/>
        <end position="1689"/>
    </location>
</feature>
<protein>
    <recommendedName>
        <fullName evidence="6">Protein kinase domain-containing protein</fullName>
    </recommendedName>
</protein>
<dbReference type="InterPro" id="IPR012337">
    <property type="entry name" value="RNaseH-like_sf"/>
</dbReference>
<dbReference type="InterPro" id="IPR036691">
    <property type="entry name" value="Endo/exonu/phosph_ase_sf"/>
</dbReference>
<evidence type="ECO:0000256" key="5">
    <source>
        <dbReference type="SAM" id="MobiDB-lite"/>
    </source>
</evidence>
<dbReference type="CDD" id="cd01650">
    <property type="entry name" value="RT_nLTR_like"/>
    <property type="match status" value="1"/>
</dbReference>
<feature type="region of interest" description="Disordered" evidence="5">
    <location>
        <begin position="254"/>
        <end position="294"/>
    </location>
</feature>
<dbReference type="PANTHER" id="PTHR47976:SF60">
    <property type="entry name" value="RECEPTOR-LIKE SERINE_THREONINE-PROTEIN KINASE"/>
    <property type="match status" value="1"/>
</dbReference>
<dbReference type="Pfam" id="PF03372">
    <property type="entry name" value="Exo_endo_phos"/>
    <property type="match status" value="1"/>
</dbReference>
<dbReference type="InterPro" id="IPR025558">
    <property type="entry name" value="DUF4283"/>
</dbReference>
<dbReference type="Pfam" id="PF01453">
    <property type="entry name" value="B_lectin"/>
    <property type="match status" value="1"/>
</dbReference>
<dbReference type="InterPro" id="IPR036426">
    <property type="entry name" value="Bulb-type_lectin_dom_sf"/>
</dbReference>
<dbReference type="Pfam" id="PF14392">
    <property type="entry name" value="zf-CCHC_4"/>
    <property type="match status" value="1"/>
</dbReference>
<dbReference type="Pfam" id="PF00078">
    <property type="entry name" value="RVT_1"/>
    <property type="match status" value="1"/>
</dbReference>
<keyword evidence="4" id="KW-0325">Glycoprotein</keyword>
<evidence type="ECO:0000256" key="4">
    <source>
        <dbReference type="ARBA" id="ARBA00023180"/>
    </source>
</evidence>
<dbReference type="CDD" id="cd06222">
    <property type="entry name" value="RNase_H_like"/>
    <property type="match status" value="1"/>
</dbReference>
<dbReference type="Pfam" id="PF14111">
    <property type="entry name" value="DUF4283"/>
    <property type="match status" value="1"/>
</dbReference>
<dbReference type="InterPro" id="IPR044730">
    <property type="entry name" value="RNase_H-like_dom_plant"/>
</dbReference>
<evidence type="ECO:0000313" key="7">
    <source>
        <dbReference type="EMBL" id="SPC87585.1"/>
    </source>
</evidence>
<dbReference type="InterPro" id="IPR025836">
    <property type="entry name" value="Zn_knuckle_CX2CX4HX4C"/>
</dbReference>
<dbReference type="PROSITE" id="PS50011">
    <property type="entry name" value="PROTEIN_KINASE_DOM"/>
    <property type="match status" value="1"/>
</dbReference>
<dbReference type="Gene3D" id="3.30.420.10">
    <property type="entry name" value="Ribonuclease H-like superfamily/Ribonuclease H"/>
    <property type="match status" value="1"/>
</dbReference>
<dbReference type="InterPro" id="IPR005135">
    <property type="entry name" value="Endo/exonuclease/phosphatase"/>
</dbReference>
<dbReference type="SMART" id="SM00108">
    <property type="entry name" value="B_lectin"/>
    <property type="match status" value="1"/>
</dbReference>
<dbReference type="GO" id="GO:0004523">
    <property type="term" value="F:RNA-DNA hybrid ribonuclease activity"/>
    <property type="evidence" value="ECO:0007669"/>
    <property type="project" value="InterPro"/>
</dbReference>
<dbReference type="InterPro" id="IPR008271">
    <property type="entry name" value="Ser/Thr_kinase_AS"/>
</dbReference>
<keyword evidence="1" id="KW-0245">EGF-like domain</keyword>
<keyword evidence="2" id="KW-0732">Signal</keyword>
<dbReference type="GO" id="GO:0005524">
    <property type="term" value="F:ATP binding"/>
    <property type="evidence" value="ECO:0007669"/>
    <property type="project" value="InterPro"/>
</dbReference>
<dbReference type="PANTHER" id="PTHR47976">
    <property type="entry name" value="G-TYPE LECTIN S-RECEPTOR-LIKE SERINE/THREONINE-PROTEIN KINASE SD2-5"/>
    <property type="match status" value="1"/>
</dbReference>
<dbReference type="Pfam" id="PF00069">
    <property type="entry name" value="Pkinase"/>
    <property type="match status" value="1"/>
</dbReference>
<dbReference type="Gene3D" id="3.60.10.10">
    <property type="entry name" value="Endonuclease/exonuclease/phosphatase"/>
    <property type="match status" value="1"/>
</dbReference>
<proteinExistence type="predicted"/>
<keyword evidence="3" id="KW-1015">Disulfide bond</keyword>
<dbReference type="Gene3D" id="1.10.510.10">
    <property type="entry name" value="Transferase(Phosphotransferase) domain 1"/>
    <property type="match status" value="1"/>
</dbReference>
<dbReference type="InterPro" id="IPR000719">
    <property type="entry name" value="Prot_kinase_dom"/>
</dbReference>
<dbReference type="Gene3D" id="2.90.10.30">
    <property type="match status" value="1"/>
</dbReference>
<dbReference type="GO" id="GO:0004672">
    <property type="term" value="F:protein kinase activity"/>
    <property type="evidence" value="ECO:0007669"/>
    <property type="project" value="InterPro"/>
</dbReference>
<dbReference type="SMART" id="SM00220">
    <property type="entry name" value="S_TKc"/>
    <property type="match status" value="1"/>
</dbReference>
<dbReference type="InterPro" id="IPR000742">
    <property type="entry name" value="EGF"/>
</dbReference>